<evidence type="ECO:0000256" key="1">
    <source>
        <dbReference type="ARBA" id="ARBA00004141"/>
    </source>
</evidence>
<evidence type="ECO:0000256" key="6">
    <source>
        <dbReference type="ARBA" id="ARBA00022989"/>
    </source>
</evidence>
<comment type="subcellular location">
    <subcellularLocation>
        <location evidence="1">Membrane</location>
        <topology evidence="1">Multi-pass membrane protein</topology>
    </subcellularLocation>
</comment>
<keyword evidence="14" id="KW-1185">Reference proteome</keyword>
<evidence type="ECO:0000256" key="2">
    <source>
        <dbReference type="ARBA" id="ARBA00005928"/>
    </source>
</evidence>
<feature type="domain" description="Fatty acyl-CoA reductase C-terminal" evidence="11">
    <location>
        <begin position="361"/>
        <end position="451"/>
    </location>
</feature>
<name>A0A226D272_FOLCA</name>
<dbReference type="CDD" id="cd05236">
    <property type="entry name" value="FAR-N_SDR_e"/>
    <property type="match status" value="1"/>
</dbReference>
<evidence type="ECO:0000256" key="4">
    <source>
        <dbReference type="ARBA" id="ARBA00022692"/>
    </source>
</evidence>
<dbReference type="Proteomes" id="UP000198287">
    <property type="component" value="Unassembled WGS sequence"/>
</dbReference>
<evidence type="ECO:0000259" key="12">
    <source>
        <dbReference type="Pfam" id="PF07993"/>
    </source>
</evidence>
<dbReference type="InterPro" id="IPR013120">
    <property type="entry name" value="FAR_NAD-bd"/>
</dbReference>
<evidence type="ECO:0000313" key="13">
    <source>
        <dbReference type="EMBL" id="OXA38974.1"/>
    </source>
</evidence>
<dbReference type="InterPro" id="IPR036291">
    <property type="entry name" value="NAD(P)-bd_dom_sf"/>
</dbReference>
<feature type="transmembrane region" description="Helical" evidence="10">
    <location>
        <begin position="472"/>
        <end position="494"/>
    </location>
</feature>
<dbReference type="EC" id="1.2.1.84" evidence="10"/>
<evidence type="ECO:0000256" key="9">
    <source>
        <dbReference type="ARBA" id="ARBA00052530"/>
    </source>
</evidence>
<evidence type="ECO:0000256" key="3">
    <source>
        <dbReference type="ARBA" id="ARBA00022516"/>
    </source>
</evidence>
<dbReference type="GO" id="GO:0005777">
    <property type="term" value="C:peroxisome"/>
    <property type="evidence" value="ECO:0007669"/>
    <property type="project" value="TreeGrafter"/>
</dbReference>
<keyword evidence="4 10" id="KW-0812">Transmembrane</keyword>
<keyword evidence="5 10" id="KW-0521">NADP</keyword>
<dbReference type="InterPro" id="IPR033640">
    <property type="entry name" value="FAR_C"/>
</dbReference>
<evidence type="ECO:0000259" key="11">
    <source>
        <dbReference type="Pfam" id="PF03015"/>
    </source>
</evidence>
<comment type="caution">
    <text evidence="13">The sequence shown here is derived from an EMBL/GenBank/DDBJ whole genome shotgun (WGS) entry which is preliminary data.</text>
</comment>
<dbReference type="CDD" id="cd09071">
    <property type="entry name" value="FAR_C"/>
    <property type="match status" value="1"/>
</dbReference>
<evidence type="ECO:0000256" key="10">
    <source>
        <dbReference type="RuleBase" id="RU363097"/>
    </source>
</evidence>
<reference evidence="13 14" key="1">
    <citation type="submission" date="2015-12" db="EMBL/GenBank/DDBJ databases">
        <title>The genome of Folsomia candida.</title>
        <authorList>
            <person name="Faddeeva A."/>
            <person name="Derks M.F."/>
            <person name="Anvar Y."/>
            <person name="Smit S."/>
            <person name="Van Straalen N."/>
            <person name="Roelofs D."/>
        </authorList>
    </citation>
    <scope>NUCLEOTIDE SEQUENCE [LARGE SCALE GENOMIC DNA]</scope>
    <source>
        <strain evidence="13 14">VU population</strain>
        <tissue evidence="13">Whole body</tissue>
    </source>
</reference>
<organism evidence="13 14">
    <name type="scientific">Folsomia candida</name>
    <name type="common">Springtail</name>
    <dbReference type="NCBI Taxonomy" id="158441"/>
    <lineage>
        <taxon>Eukaryota</taxon>
        <taxon>Metazoa</taxon>
        <taxon>Ecdysozoa</taxon>
        <taxon>Arthropoda</taxon>
        <taxon>Hexapoda</taxon>
        <taxon>Collembola</taxon>
        <taxon>Entomobryomorpha</taxon>
        <taxon>Isotomoidea</taxon>
        <taxon>Isotomidae</taxon>
        <taxon>Proisotominae</taxon>
        <taxon>Folsomia</taxon>
    </lineage>
</organism>
<dbReference type="OrthoDB" id="429813at2759"/>
<dbReference type="EMBL" id="LNIX01000042">
    <property type="protein sequence ID" value="OXA38974.1"/>
    <property type="molecule type" value="Genomic_DNA"/>
</dbReference>
<dbReference type="PANTHER" id="PTHR11011">
    <property type="entry name" value="MALE STERILITY PROTEIN 2-RELATED"/>
    <property type="match status" value="1"/>
</dbReference>
<dbReference type="OMA" id="GWPNVYA"/>
<keyword evidence="6 10" id="KW-1133">Transmembrane helix</keyword>
<dbReference type="Pfam" id="PF03015">
    <property type="entry name" value="Sterile"/>
    <property type="match status" value="1"/>
</dbReference>
<evidence type="ECO:0000256" key="7">
    <source>
        <dbReference type="ARBA" id="ARBA00023098"/>
    </source>
</evidence>
<accession>A0A226D272</accession>
<dbReference type="PANTHER" id="PTHR11011:SF45">
    <property type="entry name" value="FATTY ACYL-COA REDUCTASE CG8306-RELATED"/>
    <property type="match status" value="1"/>
</dbReference>
<evidence type="ECO:0000256" key="8">
    <source>
        <dbReference type="ARBA" id="ARBA00023136"/>
    </source>
</evidence>
<dbReference type="InterPro" id="IPR026055">
    <property type="entry name" value="FAR"/>
</dbReference>
<sequence length="497" mass="55676">MDEKSQPTDIQNYYQDRSLFLTGVSGFLGKALLEKLLRSCPKIGTINVLIRPKSGFDPGSRLRTIFQSPIFDLLKSQNPGALNKVRAIGGDITLPHLGISEDDRRHLTETVSVVIHSAASVKFNEPIKVALNINYHGTARILELCHEMPLLTSFVHVSTAYSNCDLEHVPEKIVPSTVRPEDIDALSDEDAVKLTPALIGDKPNTYTFTKSLAENLLRKEGAQLPITIVRPSIIGAAWQEPQPGYVDSTCGVTGVMAASGKGFLTCMCGDGASVADVIPLDVTANLIIAAGYDIAQTRSLDIPVYNCCTGPVNPVTYGKIWDYTLEQYEEATPLNGVLRYPSLTFRVSLLRFHLINFLCTFLPCLAADTVAYLGGGKVKMMRAYRRLINSVVVYHYFASNQWSFESSNLERLNQRLSPADKNIFFTNVNEMEWRSYIRNYARGIKTWIFKEDANDVEEARKRMLRMYWIQKVLLMVTISILWSYAVRPLMFLFVSHV</sequence>
<gene>
    <name evidence="13" type="ORF">Fcan01_26345</name>
</gene>
<dbReference type="GO" id="GO:0080019">
    <property type="term" value="F:alcohol-forming very long-chain fatty acyl-CoA reductase activity"/>
    <property type="evidence" value="ECO:0007669"/>
    <property type="project" value="InterPro"/>
</dbReference>
<dbReference type="GO" id="GO:0102965">
    <property type="term" value="F:alcohol-forming long-chain fatty acyl-CoA reductase activity"/>
    <property type="evidence" value="ECO:0007669"/>
    <property type="project" value="UniProtKB-EC"/>
</dbReference>
<protein>
    <recommendedName>
        <fullName evidence="10">Fatty acyl-CoA reductase</fullName>
        <ecNumber evidence="10">1.2.1.84</ecNumber>
    </recommendedName>
</protein>
<comment type="similarity">
    <text evidence="2 10">Belongs to the fatty acyl-CoA reductase family.</text>
</comment>
<dbReference type="GO" id="GO:0035336">
    <property type="term" value="P:long-chain fatty-acyl-CoA metabolic process"/>
    <property type="evidence" value="ECO:0007669"/>
    <property type="project" value="TreeGrafter"/>
</dbReference>
<dbReference type="Gene3D" id="3.40.50.720">
    <property type="entry name" value="NAD(P)-binding Rossmann-like Domain"/>
    <property type="match status" value="1"/>
</dbReference>
<keyword evidence="8 10" id="KW-0472">Membrane</keyword>
<dbReference type="STRING" id="158441.A0A226D272"/>
<proteinExistence type="inferred from homology"/>
<feature type="domain" description="Thioester reductase (TE)" evidence="12">
    <location>
        <begin position="21"/>
        <end position="287"/>
    </location>
</feature>
<keyword evidence="7 10" id="KW-0443">Lipid metabolism</keyword>
<evidence type="ECO:0000256" key="5">
    <source>
        <dbReference type="ARBA" id="ARBA00022857"/>
    </source>
</evidence>
<comment type="catalytic activity">
    <reaction evidence="9 10">
        <text>a long-chain fatty acyl-CoA + 2 NADPH + 2 H(+) = a long-chain primary fatty alcohol + 2 NADP(+) + CoA</text>
        <dbReference type="Rhea" id="RHEA:52716"/>
        <dbReference type="ChEBI" id="CHEBI:15378"/>
        <dbReference type="ChEBI" id="CHEBI:57287"/>
        <dbReference type="ChEBI" id="CHEBI:57783"/>
        <dbReference type="ChEBI" id="CHEBI:58349"/>
        <dbReference type="ChEBI" id="CHEBI:77396"/>
        <dbReference type="ChEBI" id="CHEBI:83139"/>
        <dbReference type="EC" id="1.2.1.84"/>
    </reaction>
</comment>
<dbReference type="GO" id="GO:0016020">
    <property type="term" value="C:membrane"/>
    <property type="evidence" value="ECO:0007669"/>
    <property type="project" value="UniProtKB-SubCell"/>
</dbReference>
<keyword evidence="3 10" id="KW-0444">Lipid biosynthesis</keyword>
<comment type="function">
    <text evidence="10">Catalyzes the reduction of fatty acyl-CoA to fatty alcohols.</text>
</comment>
<dbReference type="Pfam" id="PF07993">
    <property type="entry name" value="NAD_binding_4"/>
    <property type="match status" value="1"/>
</dbReference>
<dbReference type="FunFam" id="3.40.50.720:FF:000143">
    <property type="entry name" value="Fatty acyl-CoA reductase"/>
    <property type="match status" value="1"/>
</dbReference>
<dbReference type="SUPFAM" id="SSF51735">
    <property type="entry name" value="NAD(P)-binding Rossmann-fold domains"/>
    <property type="match status" value="1"/>
</dbReference>
<feature type="transmembrane region" description="Helical" evidence="10">
    <location>
        <begin position="354"/>
        <end position="375"/>
    </location>
</feature>
<keyword evidence="10" id="KW-0560">Oxidoreductase</keyword>
<evidence type="ECO:0000313" key="14">
    <source>
        <dbReference type="Proteomes" id="UP000198287"/>
    </source>
</evidence>
<dbReference type="AlphaFoldDB" id="A0A226D272"/>